<dbReference type="EMBL" id="UINC01037875">
    <property type="protein sequence ID" value="SVB34034.1"/>
    <property type="molecule type" value="Genomic_DNA"/>
</dbReference>
<accession>A0A382D7K3</accession>
<name>A0A382D7K3_9ZZZZ</name>
<evidence type="ECO:0000313" key="1">
    <source>
        <dbReference type="EMBL" id="SVB34034.1"/>
    </source>
</evidence>
<proteinExistence type="predicted"/>
<gene>
    <name evidence="1" type="ORF">METZ01_LOCUS186888</name>
</gene>
<reference evidence="1" key="1">
    <citation type="submission" date="2018-05" db="EMBL/GenBank/DDBJ databases">
        <authorList>
            <person name="Lanie J.A."/>
            <person name="Ng W.-L."/>
            <person name="Kazmierczak K.M."/>
            <person name="Andrzejewski T.M."/>
            <person name="Davidsen T.M."/>
            <person name="Wayne K.J."/>
            <person name="Tettelin H."/>
            <person name="Glass J.I."/>
            <person name="Rusch D."/>
            <person name="Podicherti R."/>
            <person name="Tsui H.-C.T."/>
            <person name="Winkler M.E."/>
        </authorList>
    </citation>
    <scope>NUCLEOTIDE SEQUENCE</scope>
</reference>
<sequence>MNDKMITSELILVFPLQNSSGKL</sequence>
<protein>
    <submittedName>
        <fullName evidence="1">Uncharacterized protein</fullName>
    </submittedName>
</protein>
<organism evidence="1">
    <name type="scientific">marine metagenome</name>
    <dbReference type="NCBI Taxonomy" id="408172"/>
    <lineage>
        <taxon>unclassified sequences</taxon>
        <taxon>metagenomes</taxon>
        <taxon>ecological metagenomes</taxon>
    </lineage>
</organism>
<dbReference type="AlphaFoldDB" id="A0A382D7K3"/>